<comment type="caution">
    <text evidence="2">The sequence shown here is derived from an EMBL/GenBank/DDBJ whole genome shotgun (WGS) entry which is preliminary data.</text>
</comment>
<organism evidence="2 3">
    <name type="scientific">Rhipicephalus microplus</name>
    <name type="common">Cattle tick</name>
    <name type="synonym">Boophilus microplus</name>
    <dbReference type="NCBI Taxonomy" id="6941"/>
    <lineage>
        <taxon>Eukaryota</taxon>
        <taxon>Metazoa</taxon>
        <taxon>Ecdysozoa</taxon>
        <taxon>Arthropoda</taxon>
        <taxon>Chelicerata</taxon>
        <taxon>Arachnida</taxon>
        <taxon>Acari</taxon>
        <taxon>Parasitiformes</taxon>
        <taxon>Ixodida</taxon>
        <taxon>Ixodoidea</taxon>
        <taxon>Ixodidae</taxon>
        <taxon>Rhipicephalinae</taxon>
        <taxon>Rhipicephalus</taxon>
        <taxon>Boophilus</taxon>
    </lineage>
</organism>
<evidence type="ECO:0000313" key="3">
    <source>
        <dbReference type="Proteomes" id="UP000821866"/>
    </source>
</evidence>
<keyword evidence="3" id="KW-1185">Reference proteome</keyword>
<evidence type="ECO:0000313" key="2">
    <source>
        <dbReference type="EMBL" id="KAH8031252.1"/>
    </source>
</evidence>
<protein>
    <recommendedName>
        <fullName evidence="1">RDRP C-terminal head domain-containing protein</fullName>
    </recommendedName>
</protein>
<dbReference type="VEuPathDB" id="VectorBase:LOC119187896"/>
<dbReference type="Proteomes" id="UP000821866">
    <property type="component" value="Chromosome 3"/>
</dbReference>
<dbReference type="Pfam" id="PF26253">
    <property type="entry name" value="RdRP_head"/>
    <property type="match status" value="1"/>
</dbReference>
<proteinExistence type="predicted"/>
<accession>A0A9J6EAD5</accession>
<reference evidence="2" key="2">
    <citation type="submission" date="2021-09" db="EMBL/GenBank/DDBJ databases">
        <authorList>
            <person name="Jia N."/>
            <person name="Wang J."/>
            <person name="Shi W."/>
            <person name="Du L."/>
            <person name="Sun Y."/>
            <person name="Zhan W."/>
            <person name="Jiang J."/>
            <person name="Wang Q."/>
            <person name="Zhang B."/>
            <person name="Ji P."/>
            <person name="Sakyi L.B."/>
            <person name="Cui X."/>
            <person name="Yuan T."/>
            <person name="Jiang B."/>
            <person name="Yang W."/>
            <person name="Lam T.T.-Y."/>
            <person name="Chang Q."/>
            <person name="Ding S."/>
            <person name="Wang X."/>
            <person name="Zhu J."/>
            <person name="Ruan X."/>
            <person name="Zhao L."/>
            <person name="Wei J."/>
            <person name="Que T."/>
            <person name="Du C."/>
            <person name="Cheng J."/>
            <person name="Dai P."/>
            <person name="Han X."/>
            <person name="Huang E."/>
            <person name="Gao Y."/>
            <person name="Liu J."/>
            <person name="Shao H."/>
            <person name="Ye R."/>
            <person name="Li L."/>
            <person name="Wei W."/>
            <person name="Wang X."/>
            <person name="Wang C."/>
            <person name="Huo Q."/>
            <person name="Li W."/>
            <person name="Guo W."/>
            <person name="Chen H."/>
            <person name="Chen S."/>
            <person name="Zhou L."/>
            <person name="Zhou L."/>
            <person name="Ni X."/>
            <person name="Tian J."/>
            <person name="Zhou Y."/>
            <person name="Sheng Y."/>
            <person name="Liu T."/>
            <person name="Pan Y."/>
            <person name="Xia L."/>
            <person name="Li J."/>
            <person name="Zhao F."/>
            <person name="Cao W."/>
        </authorList>
    </citation>
    <scope>NUCLEOTIDE SEQUENCE</scope>
    <source>
        <strain evidence="2">Rmic-2018</strain>
        <tissue evidence="2">Larvae</tissue>
    </source>
</reference>
<sequence>MKIRALLKSYRIDSESEALFGAVSKFSMFVQEKSDPTDVCMVLESQVEHVIRKTREEFFSHTVSQLQENLKASAWYQVSVPTVPYNHCIMYRILSVWSLARAIRRHLEVIKDIVQVTYELQASEGGIQSFPCVVPDVIMRTLADASQSACDAVAPSRNSFTQWLGALLLDRTPAGGNGPSSADPKDEARLLNNLLEMIYDWIDCNREFLFVKELQEVIIYRNIMREACVKVWNHIPE</sequence>
<dbReference type="InterPro" id="IPR058752">
    <property type="entry name" value="RDRP_C_head"/>
</dbReference>
<reference evidence="2" key="1">
    <citation type="journal article" date="2020" name="Cell">
        <title>Large-Scale Comparative Analyses of Tick Genomes Elucidate Their Genetic Diversity and Vector Capacities.</title>
        <authorList>
            <consortium name="Tick Genome and Microbiome Consortium (TIGMIC)"/>
            <person name="Jia N."/>
            <person name="Wang J."/>
            <person name="Shi W."/>
            <person name="Du L."/>
            <person name="Sun Y."/>
            <person name="Zhan W."/>
            <person name="Jiang J.F."/>
            <person name="Wang Q."/>
            <person name="Zhang B."/>
            <person name="Ji P."/>
            <person name="Bell-Sakyi L."/>
            <person name="Cui X.M."/>
            <person name="Yuan T.T."/>
            <person name="Jiang B.G."/>
            <person name="Yang W.F."/>
            <person name="Lam T.T."/>
            <person name="Chang Q.C."/>
            <person name="Ding S.J."/>
            <person name="Wang X.J."/>
            <person name="Zhu J.G."/>
            <person name="Ruan X.D."/>
            <person name="Zhao L."/>
            <person name="Wei J.T."/>
            <person name="Ye R.Z."/>
            <person name="Que T.C."/>
            <person name="Du C.H."/>
            <person name="Zhou Y.H."/>
            <person name="Cheng J.X."/>
            <person name="Dai P.F."/>
            <person name="Guo W.B."/>
            <person name="Han X.H."/>
            <person name="Huang E.J."/>
            <person name="Li L.F."/>
            <person name="Wei W."/>
            <person name="Gao Y.C."/>
            <person name="Liu J.Z."/>
            <person name="Shao H.Z."/>
            <person name="Wang X."/>
            <person name="Wang C.C."/>
            <person name="Yang T.C."/>
            <person name="Huo Q.B."/>
            <person name="Li W."/>
            <person name="Chen H.Y."/>
            <person name="Chen S.E."/>
            <person name="Zhou L.G."/>
            <person name="Ni X.B."/>
            <person name="Tian J.H."/>
            <person name="Sheng Y."/>
            <person name="Liu T."/>
            <person name="Pan Y.S."/>
            <person name="Xia L.Y."/>
            <person name="Li J."/>
            <person name="Zhao F."/>
            <person name="Cao W.C."/>
        </authorList>
    </citation>
    <scope>NUCLEOTIDE SEQUENCE</scope>
    <source>
        <strain evidence="2">Rmic-2018</strain>
    </source>
</reference>
<feature type="domain" description="RDRP C-terminal head" evidence="1">
    <location>
        <begin position="2"/>
        <end position="79"/>
    </location>
</feature>
<evidence type="ECO:0000259" key="1">
    <source>
        <dbReference type="Pfam" id="PF26253"/>
    </source>
</evidence>
<dbReference type="EMBL" id="JABSTU010000005">
    <property type="protein sequence ID" value="KAH8031252.1"/>
    <property type="molecule type" value="Genomic_DNA"/>
</dbReference>
<dbReference type="AlphaFoldDB" id="A0A9J6EAD5"/>
<gene>
    <name evidence="2" type="ORF">HPB51_014324</name>
</gene>
<name>A0A9J6EAD5_RHIMP</name>